<feature type="region of interest" description="Disordered" evidence="2">
    <location>
        <begin position="546"/>
        <end position="576"/>
    </location>
</feature>
<reference evidence="4" key="3">
    <citation type="submission" date="2024-02" db="UniProtKB">
        <authorList>
            <consortium name="WormBaseParasite"/>
        </authorList>
    </citation>
    <scope>IDENTIFICATION</scope>
    <source>
        <strain evidence="4">pt0022</strain>
    </source>
</reference>
<dbReference type="Proteomes" id="UP000093561">
    <property type="component" value="Unassembled WGS sequence"/>
</dbReference>
<evidence type="ECO:0000256" key="2">
    <source>
        <dbReference type="SAM" id="MobiDB-lite"/>
    </source>
</evidence>
<feature type="compositionally biased region" description="Polar residues" evidence="2">
    <location>
        <begin position="565"/>
        <end position="574"/>
    </location>
</feature>
<proteinExistence type="predicted"/>
<sequence length="749" mass="83541">MGDVRNTVMNRSSYTGSVRKDYAEEVAKRRAAIQQEIEARQKLARKLQDEKMARAVAQKEGRLLKQRKAQQREMLRAKAVLDRRTQILAEKEREKKEAILSKARVLASCLTPQHKSRPTYAFGSSTPRELEYLTHLTREQKVYDRKLMPSDRSLTAASGSSSHSTLTPTYDSRDYIGASMTGSLYIASSELKTNRKLISNCMTQSLMTVPKPIKTMKFGQKPVYRQSVIQRPITATKTTSSIMTEMPIKTEKLVQQHVPPLYVQKSRFVQSKPETKIDSLKTKPVPGRPHKSAELKTNNEAKAEAVMNKSPSDDMHKAIVIMENNDIEVQDDIATTEARNTINIKVANLVPDISRIKKSNGKCVMVEVSDEEERRKTASCASEVVEDGMLDGDADMKEKIILAVTLDCKTEATTANDAPLFDLSLENNGDSVNEAKTDTAVMMVNVIVDQETEMCEKQEKENDILKRAQIELQVSGINCGDPVTVYPNLSEAELVNDEQGEMENTVEVFVEKESLVTDESLLETGEESKQKKVVIQKLYEIVEDNEESGMSTTETSKFGKEEVESSAQNKSTVNADGIETVTEDLKLAKEKNSVEEKRRIQDELLEREQREREVRKAKLVSIMSRTRGGAPSVAVIPPVLHTDNSEIESLKHRTDISLSSECTPVKSVLSHTTASVLQKLATTNPKLLSVLQRNGSNRSLADELSAADRSLSVTLPGQPVDSIVSHEGSTTIRHLPFEPDINHRPVAMK</sequence>
<dbReference type="AlphaFoldDB" id="A0AAF5Q069"/>
<dbReference type="WBParaSite" id="mrna-Wban_08183">
    <property type="protein sequence ID" value="mrna-Wban_08183"/>
    <property type="gene ID" value="Wban_08183"/>
</dbReference>
<accession>A0AAF5Q069</accession>
<feature type="coiled-coil region" evidence="1">
    <location>
        <begin position="30"/>
        <end position="60"/>
    </location>
</feature>
<evidence type="ECO:0000313" key="4">
    <source>
        <dbReference type="WBParaSite" id="mrna-Wban_08183"/>
    </source>
</evidence>
<evidence type="ECO:0000313" key="3">
    <source>
        <dbReference type="Proteomes" id="UP000093561"/>
    </source>
</evidence>
<feature type="coiled-coil region" evidence="1">
    <location>
        <begin position="578"/>
        <end position="611"/>
    </location>
</feature>
<organism evidence="3 4">
    <name type="scientific">Wuchereria bancrofti</name>
    <dbReference type="NCBI Taxonomy" id="6293"/>
    <lineage>
        <taxon>Eukaryota</taxon>
        <taxon>Metazoa</taxon>
        <taxon>Ecdysozoa</taxon>
        <taxon>Nematoda</taxon>
        <taxon>Chromadorea</taxon>
        <taxon>Rhabditida</taxon>
        <taxon>Spirurina</taxon>
        <taxon>Spiruromorpha</taxon>
        <taxon>Filarioidea</taxon>
        <taxon>Onchocercidae</taxon>
        <taxon>Wuchereria</taxon>
    </lineage>
</organism>
<evidence type="ECO:0000256" key="1">
    <source>
        <dbReference type="SAM" id="Coils"/>
    </source>
</evidence>
<protein>
    <submittedName>
        <fullName evidence="4">Uncharacterized protein</fullName>
    </submittedName>
</protein>
<reference evidence="3" key="2">
    <citation type="journal article" date="2016" name="Mol. Ecol.">
        <title>Population genomics of the filarial nematode parasite Wuchereria bancrofti from mosquitoes.</title>
        <authorList>
            <person name="Small S.T."/>
            <person name="Reimer L.J."/>
            <person name="Tisch D.J."/>
            <person name="King C.L."/>
            <person name="Christensen B.M."/>
            <person name="Siba P.M."/>
            <person name="Kazura J.W."/>
            <person name="Serre D."/>
            <person name="Zimmerman P.A."/>
        </authorList>
    </citation>
    <scope>NUCLEOTIDE SEQUENCE</scope>
    <source>
        <strain evidence="3">pt0022</strain>
    </source>
</reference>
<keyword evidence="1" id="KW-0175">Coiled coil</keyword>
<name>A0AAF5Q069_WUCBA</name>
<reference evidence="3" key="1">
    <citation type="submission" date="2015-03" db="EMBL/GenBank/DDBJ databases">
        <title>Wuchereria bancrofti Genome Sequencing Papua New Guinea Strain.</title>
        <authorList>
            <person name="Small S.T."/>
            <person name="Serre D."/>
            <person name="Zimmerman P.A."/>
        </authorList>
    </citation>
    <scope>NUCLEOTIDE SEQUENCE [LARGE SCALE GENOMIC DNA]</scope>
    <source>
        <strain evidence="3">pt0022</strain>
    </source>
</reference>